<dbReference type="EMBL" id="GBRH01226596">
    <property type="protein sequence ID" value="JAD71299.1"/>
    <property type="molecule type" value="Transcribed_RNA"/>
</dbReference>
<dbReference type="AlphaFoldDB" id="A0A0A9C4S5"/>
<reference evidence="1" key="2">
    <citation type="journal article" date="2015" name="Data Brief">
        <title>Shoot transcriptome of the giant reed, Arundo donax.</title>
        <authorList>
            <person name="Barrero R.A."/>
            <person name="Guerrero F.D."/>
            <person name="Moolhuijzen P."/>
            <person name="Goolsby J.A."/>
            <person name="Tidwell J."/>
            <person name="Bellgard S.E."/>
            <person name="Bellgard M.I."/>
        </authorList>
    </citation>
    <scope>NUCLEOTIDE SEQUENCE</scope>
    <source>
        <tissue evidence="1">Shoot tissue taken approximately 20 cm above the soil surface</tissue>
    </source>
</reference>
<accession>A0A0A9C4S5</accession>
<name>A0A0A9C4S5_ARUDO</name>
<protein>
    <recommendedName>
        <fullName evidence="2">FBD domain-containing protein</fullName>
    </recommendedName>
</protein>
<evidence type="ECO:0000313" key="1">
    <source>
        <dbReference type="EMBL" id="JAD71299.1"/>
    </source>
</evidence>
<proteinExistence type="predicted"/>
<reference evidence="1" key="1">
    <citation type="submission" date="2014-09" db="EMBL/GenBank/DDBJ databases">
        <authorList>
            <person name="Magalhaes I.L.F."/>
            <person name="Oliveira U."/>
            <person name="Santos F.R."/>
            <person name="Vidigal T.H.D.A."/>
            <person name="Brescovit A.D."/>
            <person name="Santos A.J."/>
        </authorList>
    </citation>
    <scope>NUCLEOTIDE SEQUENCE</scope>
    <source>
        <tissue evidence="1">Shoot tissue taken approximately 20 cm above the soil surface</tissue>
    </source>
</reference>
<organism evidence="1">
    <name type="scientific">Arundo donax</name>
    <name type="common">Giant reed</name>
    <name type="synonym">Donax arundinaceus</name>
    <dbReference type="NCBI Taxonomy" id="35708"/>
    <lineage>
        <taxon>Eukaryota</taxon>
        <taxon>Viridiplantae</taxon>
        <taxon>Streptophyta</taxon>
        <taxon>Embryophyta</taxon>
        <taxon>Tracheophyta</taxon>
        <taxon>Spermatophyta</taxon>
        <taxon>Magnoliopsida</taxon>
        <taxon>Liliopsida</taxon>
        <taxon>Poales</taxon>
        <taxon>Poaceae</taxon>
        <taxon>PACMAD clade</taxon>
        <taxon>Arundinoideae</taxon>
        <taxon>Arundineae</taxon>
        <taxon>Arundo</taxon>
    </lineage>
</organism>
<sequence>MDRPKDEAAIIFDMGFPSLEQLYFWCGRNTPLYMRFLPGVLPKLRHLEIYFDEWEWGGTTPDGMEPLLGLRSMEVYMCFRCDEGGKSQYRRATDSRAGCAFMNATQVHPRHPALSMHYIPLTRGASPPLFVW</sequence>
<evidence type="ECO:0008006" key="2">
    <source>
        <dbReference type="Google" id="ProtNLM"/>
    </source>
</evidence>